<keyword evidence="3" id="KW-0732">Signal</keyword>
<accession>A0A3B1IZ92</accession>
<evidence type="ECO:0000313" key="6">
    <source>
        <dbReference type="Proteomes" id="UP000018467"/>
    </source>
</evidence>
<dbReference type="CDD" id="cd00099">
    <property type="entry name" value="IgV"/>
    <property type="match status" value="1"/>
</dbReference>
<sequence length="222" mass="23988">MLPALCTLFTALSCVSGVTVVTQNPPVLTPTKGETTTMHCNLGTVTGSSARWYKQVPGGFPQFVLQNFHGWNSPRYGSGFSSKFKSTHSSKSDYTLIISNVEVGDSAVYHCATWDDSAAPPPVLSIFPPSSEELKSNKATLVCVVSDMSTGYADVRWLLDGKAVSSGVSTGSAEQQPNKKFRLSSYLSIERSEWEKDKDITCEVSAASKTTSKSMKKSECMD</sequence>
<evidence type="ECO:0000259" key="4">
    <source>
        <dbReference type="PROSITE" id="PS50835"/>
    </source>
</evidence>
<dbReference type="SMART" id="SM00406">
    <property type="entry name" value="IGv"/>
    <property type="match status" value="1"/>
</dbReference>
<dbReference type="InterPro" id="IPR013106">
    <property type="entry name" value="Ig_V-set"/>
</dbReference>
<reference evidence="6" key="2">
    <citation type="journal article" date="2014" name="Nat. Commun.">
        <title>The cavefish genome reveals candidate genes for eye loss.</title>
        <authorList>
            <person name="McGaugh S.E."/>
            <person name="Gross J.B."/>
            <person name="Aken B."/>
            <person name="Blin M."/>
            <person name="Borowsky R."/>
            <person name="Chalopin D."/>
            <person name="Hinaux H."/>
            <person name="Jeffery W.R."/>
            <person name="Keene A."/>
            <person name="Ma L."/>
            <person name="Minx P."/>
            <person name="Murphy D."/>
            <person name="O'Quin K.E."/>
            <person name="Retaux S."/>
            <person name="Rohner N."/>
            <person name="Searle S.M."/>
            <person name="Stahl B.A."/>
            <person name="Tabin C."/>
            <person name="Volff J.N."/>
            <person name="Yoshizawa M."/>
            <person name="Warren W.C."/>
        </authorList>
    </citation>
    <scope>NUCLEOTIDE SEQUENCE [LARGE SCALE GENOMIC DNA]</scope>
    <source>
        <strain evidence="6">female</strain>
    </source>
</reference>
<feature type="signal peptide" evidence="3">
    <location>
        <begin position="1"/>
        <end position="17"/>
    </location>
</feature>
<dbReference type="STRING" id="7994.ENSAMXP00000035392"/>
<organism evidence="5 6">
    <name type="scientific">Astyanax mexicanus</name>
    <name type="common">Blind cave fish</name>
    <name type="synonym">Astyanax fasciatus mexicanus</name>
    <dbReference type="NCBI Taxonomy" id="7994"/>
    <lineage>
        <taxon>Eukaryota</taxon>
        <taxon>Metazoa</taxon>
        <taxon>Chordata</taxon>
        <taxon>Craniata</taxon>
        <taxon>Vertebrata</taxon>
        <taxon>Euteleostomi</taxon>
        <taxon>Actinopterygii</taxon>
        <taxon>Neopterygii</taxon>
        <taxon>Teleostei</taxon>
        <taxon>Ostariophysi</taxon>
        <taxon>Characiformes</taxon>
        <taxon>Characoidei</taxon>
        <taxon>Acestrorhamphidae</taxon>
        <taxon>Acestrorhamphinae</taxon>
        <taxon>Astyanax</taxon>
    </lineage>
</organism>
<reference evidence="5" key="3">
    <citation type="submission" date="2025-08" db="UniProtKB">
        <authorList>
            <consortium name="Ensembl"/>
        </authorList>
    </citation>
    <scope>IDENTIFICATION</scope>
</reference>
<dbReference type="AlphaFoldDB" id="A0A3B1IZ92"/>
<dbReference type="FunFam" id="2.60.40.10:FF:000283">
    <property type="entry name" value="Immunoglobulin kappa constant"/>
    <property type="match status" value="1"/>
</dbReference>
<feature type="chain" id="PRO_5017235355" description="Ig-like domain-containing protein" evidence="3">
    <location>
        <begin position="18"/>
        <end position="222"/>
    </location>
</feature>
<proteinExistence type="predicted"/>
<feature type="domain" description="Ig-like" evidence="4">
    <location>
        <begin position="122"/>
        <end position="212"/>
    </location>
</feature>
<dbReference type="InterPro" id="IPR050160">
    <property type="entry name" value="MHC/Immunoglobulin"/>
</dbReference>
<dbReference type="SUPFAM" id="SSF48726">
    <property type="entry name" value="Immunoglobulin"/>
    <property type="match status" value="2"/>
</dbReference>
<dbReference type="Pfam" id="PF07686">
    <property type="entry name" value="V-set"/>
    <property type="match status" value="1"/>
</dbReference>
<dbReference type="InterPro" id="IPR036179">
    <property type="entry name" value="Ig-like_dom_sf"/>
</dbReference>
<evidence type="ECO:0000256" key="1">
    <source>
        <dbReference type="ARBA" id="ARBA00023157"/>
    </source>
</evidence>
<dbReference type="PANTHER" id="PTHR19944:SF98">
    <property type="entry name" value="IG-LIKE DOMAIN-CONTAINING PROTEIN"/>
    <property type="match status" value="1"/>
</dbReference>
<keyword evidence="2" id="KW-0393">Immunoglobulin domain</keyword>
<dbReference type="InterPro" id="IPR003599">
    <property type="entry name" value="Ig_sub"/>
</dbReference>
<dbReference type="PROSITE" id="PS50835">
    <property type="entry name" value="IG_LIKE"/>
    <property type="match status" value="2"/>
</dbReference>
<dbReference type="Ensembl" id="ENSAMXT00000051911.1">
    <property type="protein sequence ID" value="ENSAMXP00000035392.1"/>
    <property type="gene ID" value="ENSAMXG00000043603.1"/>
</dbReference>
<reference evidence="5" key="4">
    <citation type="submission" date="2025-09" db="UniProtKB">
        <authorList>
            <consortium name="Ensembl"/>
        </authorList>
    </citation>
    <scope>IDENTIFICATION</scope>
</reference>
<dbReference type="InterPro" id="IPR003597">
    <property type="entry name" value="Ig_C1-set"/>
</dbReference>
<dbReference type="InterPro" id="IPR007110">
    <property type="entry name" value="Ig-like_dom"/>
</dbReference>
<feature type="domain" description="Ig-like" evidence="4">
    <location>
        <begin position="3"/>
        <end position="111"/>
    </location>
</feature>
<reference evidence="6" key="1">
    <citation type="submission" date="2013-03" db="EMBL/GenBank/DDBJ databases">
        <authorList>
            <person name="Jeffery W."/>
            <person name="Warren W."/>
            <person name="Wilson R.K."/>
        </authorList>
    </citation>
    <scope>NUCLEOTIDE SEQUENCE</scope>
    <source>
        <strain evidence="6">female</strain>
    </source>
</reference>
<dbReference type="Pfam" id="PF07654">
    <property type="entry name" value="C1-set"/>
    <property type="match status" value="1"/>
</dbReference>
<dbReference type="InterPro" id="IPR013783">
    <property type="entry name" value="Ig-like_fold"/>
</dbReference>
<dbReference type="SMART" id="SM00407">
    <property type="entry name" value="IGc1"/>
    <property type="match status" value="1"/>
</dbReference>
<keyword evidence="1" id="KW-1015">Disulfide bond</keyword>
<dbReference type="PANTHER" id="PTHR19944">
    <property type="entry name" value="MHC CLASS II-RELATED"/>
    <property type="match status" value="1"/>
</dbReference>
<dbReference type="SMART" id="SM00409">
    <property type="entry name" value="IG"/>
    <property type="match status" value="2"/>
</dbReference>
<dbReference type="Bgee" id="ENSAMXG00000043603">
    <property type="expression patterns" value="Expressed in bone element and 9 other cell types or tissues"/>
</dbReference>
<evidence type="ECO:0000313" key="5">
    <source>
        <dbReference type="Ensembl" id="ENSAMXP00000035392.1"/>
    </source>
</evidence>
<dbReference type="Gene3D" id="2.60.40.10">
    <property type="entry name" value="Immunoglobulins"/>
    <property type="match status" value="2"/>
</dbReference>
<dbReference type="InParanoid" id="A0A3B1IZ92"/>
<evidence type="ECO:0000256" key="3">
    <source>
        <dbReference type="SAM" id="SignalP"/>
    </source>
</evidence>
<keyword evidence="6" id="KW-1185">Reference proteome</keyword>
<dbReference type="GeneTree" id="ENSGT00940000163891"/>
<evidence type="ECO:0000256" key="2">
    <source>
        <dbReference type="ARBA" id="ARBA00023319"/>
    </source>
</evidence>
<protein>
    <recommendedName>
        <fullName evidence="4">Ig-like domain-containing protein</fullName>
    </recommendedName>
</protein>
<dbReference type="Proteomes" id="UP000018467">
    <property type="component" value="Unassembled WGS sequence"/>
</dbReference>
<name>A0A3B1IZ92_ASTMX</name>
<dbReference type="CDD" id="cd07699">
    <property type="entry name" value="IgC1_L"/>
    <property type="match status" value="1"/>
</dbReference>